<name>A0A917W5S8_9ACTN</name>
<evidence type="ECO:0000313" key="3">
    <source>
        <dbReference type="Proteomes" id="UP000613840"/>
    </source>
</evidence>
<organism evidence="2 3">
    <name type="scientific">Microlunatus endophyticus</name>
    <dbReference type="NCBI Taxonomy" id="1716077"/>
    <lineage>
        <taxon>Bacteria</taxon>
        <taxon>Bacillati</taxon>
        <taxon>Actinomycetota</taxon>
        <taxon>Actinomycetes</taxon>
        <taxon>Propionibacteriales</taxon>
        <taxon>Propionibacteriaceae</taxon>
        <taxon>Microlunatus</taxon>
    </lineage>
</organism>
<feature type="compositionally biased region" description="Polar residues" evidence="1">
    <location>
        <begin position="66"/>
        <end position="77"/>
    </location>
</feature>
<dbReference type="AlphaFoldDB" id="A0A917W5S8"/>
<evidence type="ECO:0000313" key="2">
    <source>
        <dbReference type="EMBL" id="GGL71959.1"/>
    </source>
</evidence>
<gene>
    <name evidence="2" type="ORF">GCM10011575_32870</name>
</gene>
<dbReference type="RefSeq" id="WP_229670181.1">
    <property type="nucleotide sequence ID" value="NZ_BMMZ01000008.1"/>
</dbReference>
<dbReference type="Gene3D" id="3.40.50.850">
    <property type="entry name" value="Isochorismatase-like"/>
    <property type="match status" value="1"/>
</dbReference>
<protein>
    <submittedName>
        <fullName evidence="2">Uncharacterized protein</fullName>
    </submittedName>
</protein>
<feature type="region of interest" description="Disordered" evidence="1">
    <location>
        <begin position="38"/>
        <end position="77"/>
    </location>
</feature>
<keyword evidence="3" id="KW-1185">Reference proteome</keyword>
<accession>A0A917W5S8</accession>
<dbReference type="Proteomes" id="UP000613840">
    <property type="component" value="Unassembled WGS sequence"/>
</dbReference>
<sequence>MTTALLVVDMLSRYEHDDAELLAESALEAVPNIRRMLDAAGEQGSPRRLVNDNHGTRRSTPPSSTISCAATPSIGSS</sequence>
<dbReference type="InterPro" id="IPR036380">
    <property type="entry name" value="Isochorismatase-like_sf"/>
</dbReference>
<evidence type="ECO:0000256" key="1">
    <source>
        <dbReference type="SAM" id="MobiDB-lite"/>
    </source>
</evidence>
<reference evidence="2" key="1">
    <citation type="journal article" date="2014" name="Int. J. Syst. Evol. Microbiol.">
        <title>Complete genome sequence of Corynebacterium casei LMG S-19264T (=DSM 44701T), isolated from a smear-ripened cheese.</title>
        <authorList>
            <consortium name="US DOE Joint Genome Institute (JGI-PGF)"/>
            <person name="Walter F."/>
            <person name="Albersmeier A."/>
            <person name="Kalinowski J."/>
            <person name="Ruckert C."/>
        </authorList>
    </citation>
    <scope>NUCLEOTIDE SEQUENCE</scope>
    <source>
        <strain evidence="2">CGMCC 4.7306</strain>
    </source>
</reference>
<dbReference type="EMBL" id="BMMZ01000008">
    <property type="protein sequence ID" value="GGL71959.1"/>
    <property type="molecule type" value="Genomic_DNA"/>
</dbReference>
<reference evidence="2" key="2">
    <citation type="submission" date="2020-09" db="EMBL/GenBank/DDBJ databases">
        <authorList>
            <person name="Sun Q."/>
            <person name="Zhou Y."/>
        </authorList>
    </citation>
    <scope>NUCLEOTIDE SEQUENCE</scope>
    <source>
        <strain evidence="2">CGMCC 4.7306</strain>
    </source>
</reference>
<dbReference type="SUPFAM" id="SSF52499">
    <property type="entry name" value="Isochorismatase-like hydrolases"/>
    <property type="match status" value="1"/>
</dbReference>
<comment type="caution">
    <text evidence="2">The sequence shown here is derived from an EMBL/GenBank/DDBJ whole genome shotgun (WGS) entry which is preliminary data.</text>
</comment>
<proteinExistence type="predicted"/>